<keyword evidence="1" id="KW-0378">Hydrolase</keyword>
<dbReference type="InterPro" id="IPR039329">
    <property type="entry name" value="SIAE"/>
</dbReference>
<dbReference type="GO" id="GO:0004553">
    <property type="term" value="F:hydrolase activity, hydrolyzing O-glycosyl compounds"/>
    <property type="evidence" value="ECO:0007669"/>
    <property type="project" value="InterPro"/>
</dbReference>
<accession>A0A5B8W6Q7</accession>
<dbReference type="KEGG" id="mgk:FSB76_26300"/>
<dbReference type="OrthoDB" id="9816001at2"/>
<dbReference type="InterPro" id="IPR005181">
    <property type="entry name" value="SASA"/>
</dbReference>
<dbReference type="InterPro" id="IPR008979">
    <property type="entry name" value="Galactose-bd-like_sf"/>
</dbReference>
<dbReference type="GO" id="GO:0001681">
    <property type="term" value="F:sialate O-acetylesterase activity"/>
    <property type="evidence" value="ECO:0007669"/>
    <property type="project" value="InterPro"/>
</dbReference>
<dbReference type="PANTHER" id="PTHR22901:SF0">
    <property type="entry name" value="SIALATE O-ACETYLESTERASE"/>
    <property type="match status" value="1"/>
</dbReference>
<keyword evidence="4" id="KW-1185">Reference proteome</keyword>
<evidence type="ECO:0000259" key="2">
    <source>
        <dbReference type="Pfam" id="PF03629"/>
    </source>
</evidence>
<dbReference type="SUPFAM" id="SSF52266">
    <property type="entry name" value="SGNH hydrolase"/>
    <property type="match status" value="1"/>
</dbReference>
<name>A0A5B8W6Q7_9SPHI</name>
<dbReference type="Pfam" id="PF03629">
    <property type="entry name" value="SASA"/>
    <property type="match status" value="1"/>
</dbReference>
<organism evidence="3 4">
    <name type="scientific">Mucilaginibacter ginsenosidivorax</name>
    <dbReference type="NCBI Taxonomy" id="862126"/>
    <lineage>
        <taxon>Bacteria</taxon>
        <taxon>Pseudomonadati</taxon>
        <taxon>Bacteroidota</taxon>
        <taxon>Sphingobacteriia</taxon>
        <taxon>Sphingobacteriales</taxon>
        <taxon>Sphingobacteriaceae</taxon>
        <taxon>Mucilaginibacter</taxon>
    </lineage>
</organism>
<evidence type="ECO:0000313" key="3">
    <source>
        <dbReference type="EMBL" id="QEC79289.1"/>
    </source>
</evidence>
<proteinExistence type="predicted"/>
<evidence type="ECO:0000256" key="1">
    <source>
        <dbReference type="ARBA" id="ARBA00022801"/>
    </source>
</evidence>
<dbReference type="Proteomes" id="UP000321362">
    <property type="component" value="Chromosome"/>
</dbReference>
<protein>
    <submittedName>
        <fullName evidence="3">9-O-acetylesterase</fullName>
    </submittedName>
</protein>
<dbReference type="Gene3D" id="2.60.120.260">
    <property type="entry name" value="Galactose-binding domain-like"/>
    <property type="match status" value="1"/>
</dbReference>
<dbReference type="InterPro" id="IPR036514">
    <property type="entry name" value="SGNH_hydro_sf"/>
</dbReference>
<dbReference type="EMBL" id="CP042437">
    <property type="protein sequence ID" value="QEC79289.1"/>
    <property type="molecule type" value="Genomic_DNA"/>
</dbReference>
<gene>
    <name evidence="3" type="ORF">FSB76_26300</name>
</gene>
<dbReference type="AlphaFoldDB" id="A0A5B8W6Q7"/>
<dbReference type="SUPFAM" id="SSF49785">
    <property type="entry name" value="Galactose-binding domain-like"/>
    <property type="match status" value="1"/>
</dbReference>
<feature type="domain" description="Sialate O-acetylesterase" evidence="2">
    <location>
        <begin position="444"/>
        <end position="548"/>
    </location>
</feature>
<dbReference type="GO" id="GO:0005975">
    <property type="term" value="P:carbohydrate metabolic process"/>
    <property type="evidence" value="ECO:0007669"/>
    <property type="project" value="InterPro"/>
</dbReference>
<dbReference type="RefSeq" id="WP_147058740.1">
    <property type="nucleotide sequence ID" value="NZ_CP042437.1"/>
</dbReference>
<sequence length="664" mass="73568">MIAKTIYKTLRSYLLLPSLLLFIFKNSSAQILLSPCFTDNMVLQQQTKVNLWGTETPAKNFTVTTSWDHKIYHAAGDAQGNWKIKVSTPAYGGPYTITFNDGQITTLKNVLVGEVWVCSGQSNMEMPLTGFYGDVLNLEQELADAANHPEIRMLKIDNKISFTPLTQVQTKGGWAICSPQTVRDFSAVAYFFAKNLFAGKHIPVGIINSTWGGTAAEGWTSGGALKTMPAFASFVKAAEGGLTQQKLDARYQEEISSWIDSVNQQDPAFQQGRLLWAEPGFDDSGWPTMKVPAYWEQAGVPDYDGTMWFRKKVTVPPAWAGKDLKLHMGGIDDYDVTYFNGTETGHTELFFYQRNYTIPGKLVKAGENTIAIRVFDNGGLGGINKGPLQLSLATDTSSQIDLSGSWAYHQARSLAALPQPPVQSNSPSRPALIYNAMINPILPYTIKGVIWYQGESNADRALQYKHLFPLLINDWREKWKQGSFPFYFVQIANYAATDQPPAANWPALRDAQLSTLSLPQTGMAVTIDIGDAHRIHPQNKQEVGRRLALIARAKTYGENIPYSWPLYKSQTIKGHQIELQFTHTDKGLLARGDMLKGFTIAGADQKFYPALAFIVGDKVIVSSSDVASPIAVRYAWANDPVCNLYNGANLPASPFRTDNWETGR</sequence>
<reference evidence="3 4" key="1">
    <citation type="journal article" date="2013" name="J. Microbiol.">
        <title>Mucilaginibacter ginsenosidivorax sp. nov., with ginsenoside converting activity isolated from sediment.</title>
        <authorList>
            <person name="Kim J.K."/>
            <person name="Choi T.E."/>
            <person name="Liu Q.M."/>
            <person name="Park H.Y."/>
            <person name="Yi T.H."/>
            <person name="Yoon M.H."/>
            <person name="Kim S.C."/>
            <person name="Im W.T."/>
        </authorList>
    </citation>
    <scope>NUCLEOTIDE SEQUENCE [LARGE SCALE GENOMIC DNA]</scope>
    <source>
        <strain evidence="3 4">KHI28</strain>
    </source>
</reference>
<dbReference type="PANTHER" id="PTHR22901">
    <property type="entry name" value="SIALATE O-ACETYLESTERASE"/>
    <property type="match status" value="1"/>
</dbReference>
<evidence type="ECO:0000313" key="4">
    <source>
        <dbReference type="Proteomes" id="UP000321362"/>
    </source>
</evidence>
<dbReference type="Gene3D" id="3.40.50.1110">
    <property type="entry name" value="SGNH hydrolase"/>
    <property type="match status" value="1"/>
</dbReference>